<reference evidence="3" key="1">
    <citation type="submission" date="2020-10" db="EMBL/GenBank/DDBJ databases">
        <title>Ca. Dormibacterota MAGs.</title>
        <authorList>
            <person name="Montgomery K."/>
        </authorList>
    </citation>
    <scope>NUCLEOTIDE SEQUENCE [LARGE SCALE GENOMIC DNA]</scope>
    <source>
        <strain evidence="3">SC8812_S17_10</strain>
    </source>
</reference>
<protein>
    <submittedName>
        <fullName evidence="3">Tn3 family transposase</fullName>
    </submittedName>
</protein>
<dbReference type="Proteomes" id="UP000612893">
    <property type="component" value="Unassembled WGS sequence"/>
</dbReference>
<feature type="domain" description="Tn3 transposase DDE" evidence="2">
    <location>
        <begin position="1"/>
        <end position="217"/>
    </location>
</feature>
<keyword evidence="4" id="KW-1185">Reference proteome</keyword>
<evidence type="ECO:0000313" key="3">
    <source>
        <dbReference type="EMBL" id="MBJ7600442.1"/>
    </source>
</evidence>
<evidence type="ECO:0000259" key="2">
    <source>
        <dbReference type="Pfam" id="PF01526"/>
    </source>
</evidence>
<comment type="caution">
    <text evidence="3">The sequence shown here is derived from an EMBL/GenBank/DDBJ whole genome shotgun (WGS) entry which is preliminary data.</text>
</comment>
<name>A0A934NF89_9BACT</name>
<dbReference type="AlphaFoldDB" id="A0A934NF89"/>
<feature type="region of interest" description="Disordered" evidence="1">
    <location>
        <begin position="245"/>
        <end position="270"/>
    </location>
</feature>
<dbReference type="Pfam" id="PF01526">
    <property type="entry name" value="DDE_Tnp_Tn3"/>
    <property type="match status" value="1"/>
</dbReference>
<sequence length="270" mass="30706">TQGQSLPAYGLAEMLGFDLLPRIRNWQGLIFYRPSPETRYQHIDALFGDDPRNNINWKLLETHWVDLMRTVISIREGRVSSVVLLRRLSNDSKKNRLYRAFRELGRVVRTIVLLRYLSEPELREGITAITNRVEAFHGFSKWLSFGNAGVIADNDPDTMEKIVKFNELLANCLIFHTALDMMRVLNQLQREGYELDSADVASLSPYLTRHIRRFGDYVLDLSPPSEPPEAHLELNGMSGTGAAVDEVGLLALPPPEKGSKPTSEKHHSRK</sequence>
<dbReference type="InterPro" id="IPR002513">
    <property type="entry name" value="Tn3_Tnp_DDE_dom"/>
</dbReference>
<dbReference type="GO" id="GO:0006313">
    <property type="term" value="P:DNA transposition"/>
    <property type="evidence" value="ECO:0007669"/>
    <property type="project" value="InterPro"/>
</dbReference>
<dbReference type="GO" id="GO:0004803">
    <property type="term" value="F:transposase activity"/>
    <property type="evidence" value="ECO:0007669"/>
    <property type="project" value="InterPro"/>
</dbReference>
<feature type="non-terminal residue" evidence="3">
    <location>
        <position position="1"/>
    </location>
</feature>
<dbReference type="RefSeq" id="WP_338204271.1">
    <property type="nucleotide sequence ID" value="NZ_JAEKNR010000206.1"/>
</dbReference>
<proteinExistence type="predicted"/>
<evidence type="ECO:0000313" key="4">
    <source>
        <dbReference type="Proteomes" id="UP000612893"/>
    </source>
</evidence>
<accession>A0A934NF89</accession>
<gene>
    <name evidence="3" type="ORF">JF922_20520</name>
</gene>
<organism evidence="3 4">
    <name type="scientific">Candidatus Nephthysia bennettiae</name>
    <dbReference type="NCBI Taxonomy" id="3127016"/>
    <lineage>
        <taxon>Bacteria</taxon>
        <taxon>Bacillati</taxon>
        <taxon>Candidatus Dormiibacterota</taxon>
        <taxon>Candidatus Dormibacteria</taxon>
        <taxon>Candidatus Dormibacterales</taxon>
        <taxon>Candidatus Dormibacteraceae</taxon>
        <taxon>Candidatus Nephthysia</taxon>
    </lineage>
</organism>
<evidence type="ECO:0000256" key="1">
    <source>
        <dbReference type="SAM" id="MobiDB-lite"/>
    </source>
</evidence>
<feature type="compositionally biased region" description="Basic and acidic residues" evidence="1">
    <location>
        <begin position="257"/>
        <end position="270"/>
    </location>
</feature>
<dbReference type="EMBL" id="JAEKNR010000206">
    <property type="protein sequence ID" value="MBJ7600442.1"/>
    <property type="molecule type" value="Genomic_DNA"/>
</dbReference>